<evidence type="ECO:0000256" key="1">
    <source>
        <dbReference type="SAM" id="MobiDB-lite"/>
    </source>
</evidence>
<proteinExistence type="predicted"/>
<dbReference type="eggNOG" id="COG5462">
    <property type="taxonomic scope" value="Bacteria"/>
</dbReference>
<evidence type="ECO:0000313" key="3">
    <source>
        <dbReference type="Proteomes" id="UP000000270"/>
    </source>
</evidence>
<keyword evidence="3" id="KW-1185">Reference proteome</keyword>
<reference evidence="2 3" key="4">
    <citation type="journal article" date="2009" name="Appl. Environ. Microbiol.">
        <title>Comparative genome-wide transcriptional profiling of Azorhizobium caulinodans ORS571 grown under free-living and symbiotic conditions.</title>
        <authorList>
            <person name="Tsukada S."/>
            <person name="Aono T."/>
            <person name="Akiba N."/>
            <person name="Lee KB."/>
            <person name="Liu CT."/>
            <person name="Toyazaki H."/>
            <person name="Oyaizu H."/>
        </authorList>
    </citation>
    <scope>NUCLEOTIDE SEQUENCE [LARGE SCALE GENOMIC DNA]</scope>
    <source>
        <strain evidence="3">ATCC 43989 / DSM 5975 / JCM 20966 / LMG 6465 / NBRC 14845 / NCIMB 13405 / ORS 571</strain>
    </source>
</reference>
<feature type="compositionally biased region" description="Low complexity" evidence="1">
    <location>
        <begin position="192"/>
        <end position="208"/>
    </location>
</feature>
<dbReference type="EMBL" id="AP009384">
    <property type="protein sequence ID" value="BAF90543.1"/>
    <property type="molecule type" value="Genomic_DNA"/>
</dbReference>
<dbReference type="AlphaFoldDB" id="A8HZ66"/>
<name>A8HZ66_AZOC5</name>
<dbReference type="Proteomes" id="UP000000270">
    <property type="component" value="Chromosome"/>
</dbReference>
<sequence length="208" mass="21691">MFRIANLLMVLALLVTAGVVYKVKYASTAEAERLAHLRAAIRTERDQISILRAEWARRTAPIYVQGLVQRHLDMQPLAPDNISMLDDLPEKPARNTDGIGGMIEALVDAPLTTSSVPPKPASGERATQGSSAPPAASALRSPSNPAPNATPKPAAPRSGVPSAARQAPAPLPVAQAMPQQAPAAPPPPPQNPFAALGALLPPGFLGTH</sequence>
<organism evidence="2 3">
    <name type="scientific">Azorhizobium caulinodans (strain ATCC 43989 / DSM 5975 / JCM 20966 / LMG 6465 / NBRC 14845 / NCIMB 13405 / ORS 571)</name>
    <dbReference type="NCBI Taxonomy" id="438753"/>
    <lineage>
        <taxon>Bacteria</taxon>
        <taxon>Pseudomonadati</taxon>
        <taxon>Pseudomonadota</taxon>
        <taxon>Alphaproteobacteria</taxon>
        <taxon>Hyphomicrobiales</taxon>
        <taxon>Xanthobacteraceae</taxon>
        <taxon>Azorhizobium</taxon>
    </lineage>
</organism>
<reference evidence="2 3" key="5">
    <citation type="journal article" date="2010" name="Appl. Environ. Microbiol.">
        <title>phrR-like gene praR of Azorhizobium caulinodans ORS571 is essential for symbiosis with Sesbania rostrata and is involved in expression of reb genes.</title>
        <authorList>
            <person name="Akiba N."/>
            <person name="Aono T."/>
            <person name="Toyazaki H."/>
            <person name="Sato S."/>
            <person name="Oyaizu H."/>
        </authorList>
    </citation>
    <scope>NUCLEOTIDE SEQUENCE [LARGE SCALE GENOMIC DNA]</scope>
    <source>
        <strain evidence="3">ATCC 43989 / DSM 5975 / JCM 20966 / LMG 6465 / NBRC 14845 / NCIMB 13405 / ORS 571</strain>
    </source>
</reference>
<accession>A8HZ66</accession>
<feature type="compositionally biased region" description="Low complexity" evidence="1">
    <location>
        <begin position="130"/>
        <end position="143"/>
    </location>
</feature>
<evidence type="ECO:0000313" key="2">
    <source>
        <dbReference type="EMBL" id="BAF90543.1"/>
    </source>
</evidence>
<dbReference type="STRING" id="438753.AZC_4545"/>
<reference evidence="3" key="2">
    <citation type="submission" date="2007-04" db="EMBL/GenBank/DDBJ databases">
        <title>Complete genome sequence of the nitrogen-fixing bacterium Azorhizobium caulinodans ORS571.</title>
        <authorList>
            <person name="Lee K.B."/>
            <person name="Backer P.D."/>
            <person name="Aono T."/>
            <person name="Liu C.T."/>
            <person name="Suzuki S."/>
            <person name="Suzuki T."/>
            <person name="Kaneko T."/>
            <person name="Yamada M."/>
            <person name="Tabata S."/>
            <person name="Kupfer D.M."/>
            <person name="Najar F.Z."/>
            <person name="Wiley G.B."/>
            <person name="Roe B."/>
            <person name="Binnewies T."/>
            <person name="Ussery D."/>
            <person name="Vereecke D."/>
            <person name="Gevers D."/>
            <person name="Holsters M."/>
            <person name="Oyaizu H."/>
        </authorList>
    </citation>
    <scope>NUCLEOTIDE SEQUENCE [LARGE SCALE GENOMIC DNA]</scope>
    <source>
        <strain evidence="3">ATCC 43989 / DSM 5975 / JCM 20966 / LMG 6465 / NBRC 14845 / NCIMB 13405 / ORS 571</strain>
    </source>
</reference>
<feature type="compositionally biased region" description="Pro residues" evidence="1">
    <location>
        <begin position="144"/>
        <end position="154"/>
    </location>
</feature>
<reference evidence="2 3" key="6">
    <citation type="journal article" date="2011" name="Appl. Environ. Microbiol.">
        <title>Involvement of the azorhizobial chromosome partition gene (parA) in the onset of bacteroid differentiation during Sesbania rostrata stem nodule development.</title>
        <authorList>
            <person name="Liu CT."/>
            <person name="Lee KB."/>
            <person name="Wang YS."/>
            <person name="Peng MH."/>
            <person name="Lee KT."/>
            <person name="Suzuki S."/>
            <person name="Suzuki T."/>
            <person name="Oyaizu H."/>
        </authorList>
    </citation>
    <scope>NUCLEOTIDE SEQUENCE [LARGE SCALE GENOMIC DNA]</scope>
    <source>
        <strain evidence="3">ATCC 43989 / DSM 5975 / JCM 20966 / LMG 6465 / NBRC 14845 / NCIMB 13405 / ORS 571</strain>
    </source>
</reference>
<gene>
    <name evidence="2" type="ordered locus">AZC_4545</name>
</gene>
<feature type="region of interest" description="Disordered" evidence="1">
    <location>
        <begin position="112"/>
        <end position="208"/>
    </location>
</feature>
<feature type="compositionally biased region" description="Low complexity" evidence="1">
    <location>
        <begin position="163"/>
        <end position="182"/>
    </location>
</feature>
<evidence type="ECO:0008006" key="4">
    <source>
        <dbReference type="Google" id="ProtNLM"/>
    </source>
</evidence>
<dbReference type="RefSeq" id="WP_012173064.1">
    <property type="nucleotide sequence ID" value="NC_009937.1"/>
</dbReference>
<reference evidence="2 3" key="3">
    <citation type="journal article" date="2008" name="BMC Genomics">
        <title>The genome of the versatile nitrogen fixer Azorhizobium caulinodans ORS571.</title>
        <authorList>
            <person name="Lee KB."/>
            <person name="Backer P.D."/>
            <person name="Aono T."/>
            <person name="Liu CT."/>
            <person name="Suzuki S."/>
            <person name="Suzuki T."/>
            <person name="Kaneko T."/>
            <person name="Yamada M."/>
            <person name="Tabata S."/>
            <person name="Kupfer D.M."/>
            <person name="Najar F.Z."/>
            <person name="Wiley G.B."/>
            <person name="Roe B."/>
            <person name="Binnewies T.T."/>
            <person name="Ussery D.W."/>
            <person name="D'Haeze W."/>
            <person name="Herder J.D."/>
            <person name="Gevers D."/>
            <person name="Vereecke D."/>
            <person name="Holsters M."/>
            <person name="Oyaizu H."/>
        </authorList>
    </citation>
    <scope>NUCLEOTIDE SEQUENCE [LARGE SCALE GENOMIC DNA]</scope>
    <source>
        <strain evidence="3">ATCC 43989 / DSM 5975 / JCM 20966 / LMG 6465 / NBRC 14845 / NCIMB 13405 / ORS 571</strain>
    </source>
</reference>
<dbReference type="KEGG" id="azc:AZC_4545"/>
<protein>
    <recommendedName>
        <fullName evidence="4">Cell division protein FtsL</fullName>
    </recommendedName>
</protein>
<dbReference type="HOGENOM" id="CLU_1353935_0_0_5"/>
<reference evidence="2 3" key="1">
    <citation type="journal article" date="2007" name="Appl. Environ. Microbiol.">
        <title>Rhizobial factors required for stem nodule maturation and maintenance in Sesbania rostrata-Azorhizobium caulinodans ORS571 symbiosis.</title>
        <authorList>
            <person name="Suzuki S."/>
            <person name="Aono T."/>
            <person name="Lee KB."/>
            <person name="Suzuki T."/>
            <person name="Liu CT."/>
            <person name="Miwa H."/>
            <person name="Wakao S."/>
            <person name="Iki T."/>
            <person name="Oyaizu H."/>
        </authorList>
    </citation>
    <scope>NUCLEOTIDE SEQUENCE [LARGE SCALE GENOMIC DNA]</scope>
    <source>
        <strain evidence="3">ATCC 43989 / DSM 5975 / JCM 20966 / LMG 6465 / NBRC 14845 / NCIMB 13405 / ORS 571</strain>
    </source>
</reference>